<reference evidence="1" key="1">
    <citation type="submission" date="2018-11" db="EMBL/GenBank/DDBJ databases">
        <authorList>
            <person name="Alioto T."/>
            <person name="Alioto T."/>
        </authorList>
    </citation>
    <scope>NUCLEOTIDE SEQUENCE</scope>
</reference>
<organism evidence="1 2">
    <name type="scientific">Mytilus galloprovincialis</name>
    <name type="common">Mediterranean mussel</name>
    <dbReference type="NCBI Taxonomy" id="29158"/>
    <lineage>
        <taxon>Eukaryota</taxon>
        <taxon>Metazoa</taxon>
        <taxon>Spiralia</taxon>
        <taxon>Lophotrochozoa</taxon>
        <taxon>Mollusca</taxon>
        <taxon>Bivalvia</taxon>
        <taxon>Autobranchia</taxon>
        <taxon>Pteriomorphia</taxon>
        <taxon>Mytilida</taxon>
        <taxon>Mytiloidea</taxon>
        <taxon>Mytilidae</taxon>
        <taxon>Mytilinae</taxon>
        <taxon>Mytilus</taxon>
    </lineage>
</organism>
<proteinExistence type="predicted"/>
<dbReference type="AlphaFoldDB" id="A0A8B6BQA1"/>
<evidence type="ECO:0000313" key="1">
    <source>
        <dbReference type="EMBL" id="VDH94050.1"/>
    </source>
</evidence>
<accession>A0A8B6BQA1</accession>
<evidence type="ECO:0000313" key="2">
    <source>
        <dbReference type="Proteomes" id="UP000596742"/>
    </source>
</evidence>
<gene>
    <name evidence="1" type="ORF">MGAL_10B045458</name>
</gene>
<dbReference type="Proteomes" id="UP000596742">
    <property type="component" value="Unassembled WGS sequence"/>
</dbReference>
<feature type="non-terminal residue" evidence="1">
    <location>
        <position position="1"/>
    </location>
</feature>
<name>A0A8B6BQA1_MYTGA</name>
<comment type="caution">
    <text evidence="1">The sequence shown here is derived from an EMBL/GenBank/DDBJ whole genome shotgun (WGS) entry which is preliminary data.</text>
</comment>
<dbReference type="EMBL" id="UYJE01000534">
    <property type="protein sequence ID" value="VDH94050.1"/>
    <property type="molecule type" value="Genomic_DNA"/>
</dbReference>
<sequence length="62" mass="7396">MYRGCLNRKKDLKSRRLLYWASLNSHTEDQLSLISKMHFNSRLRRNCTEVILVKSVSRLESL</sequence>
<protein>
    <submittedName>
        <fullName evidence="1">Uncharacterized protein</fullName>
    </submittedName>
</protein>
<keyword evidence="2" id="KW-1185">Reference proteome</keyword>